<dbReference type="PANTHER" id="PTHR30288:SF0">
    <property type="entry name" value="FLAGELLAR HOOK-ASSOCIATED PROTEIN 2"/>
    <property type="match status" value="1"/>
</dbReference>
<dbReference type="PANTHER" id="PTHR30288">
    <property type="entry name" value="FLAGELLAR CAP/ASSEMBLY PROTEIN FLID"/>
    <property type="match status" value="1"/>
</dbReference>
<reference evidence="8 9" key="1">
    <citation type="submission" date="2020-08" db="EMBL/GenBank/DDBJ databases">
        <title>A Genomic Blueprint of the Chicken Gut Microbiome.</title>
        <authorList>
            <person name="Gilroy R."/>
            <person name="Ravi A."/>
            <person name="Getino M."/>
            <person name="Pursley I."/>
            <person name="Horton D.L."/>
            <person name="Alikhan N.-F."/>
            <person name="Baker D."/>
            <person name="Gharbi K."/>
            <person name="Hall N."/>
            <person name="Watson M."/>
            <person name="Adriaenssens E.M."/>
            <person name="Foster-Nyarko E."/>
            <person name="Jarju S."/>
            <person name="Secka A."/>
            <person name="Antonio M."/>
            <person name="Oren A."/>
            <person name="Chaudhuri R."/>
            <person name="La Ragione R.M."/>
            <person name="Hildebrand F."/>
            <person name="Pallen M.J."/>
        </authorList>
    </citation>
    <scope>NUCLEOTIDE SEQUENCE [LARGE SCALE GENOMIC DNA]</scope>
    <source>
        <strain evidence="8 9">Sa3CUA8</strain>
    </source>
</reference>
<evidence type="ECO:0000256" key="3">
    <source>
        <dbReference type="ARBA" id="ARBA00023054"/>
    </source>
</evidence>
<comment type="subunit">
    <text evidence="2 5">Homopentamer.</text>
</comment>
<dbReference type="InterPro" id="IPR003481">
    <property type="entry name" value="FliD_N"/>
</dbReference>
<keyword evidence="8" id="KW-0282">Flagellum</keyword>
<gene>
    <name evidence="8" type="ORF">H9659_14905</name>
</gene>
<keyword evidence="8" id="KW-0966">Cell projection</keyword>
<dbReference type="Pfam" id="PF07196">
    <property type="entry name" value="Flagellin_IN"/>
    <property type="match status" value="1"/>
</dbReference>
<dbReference type="EMBL" id="JACSQY010000016">
    <property type="protein sequence ID" value="MBD7909625.1"/>
    <property type="molecule type" value="Genomic_DNA"/>
</dbReference>
<dbReference type="InterPro" id="IPR010809">
    <property type="entry name" value="FliD_C"/>
</dbReference>
<proteinExistence type="inferred from homology"/>
<comment type="function">
    <text evidence="5">Required for morphogenesis and for the elongation of the flagellar filament by facilitating polymerization of the flagellin monomers at the tip of growing filament. Forms a capping structure, which prevents flagellin subunits (transported through the central channel of the flagellum) from leaking out without polymerization at the distal end.</text>
</comment>
<dbReference type="NCBIfam" id="NF005833">
    <property type="entry name" value="PRK07737.1"/>
    <property type="match status" value="1"/>
</dbReference>
<evidence type="ECO:0000256" key="5">
    <source>
        <dbReference type="RuleBase" id="RU362066"/>
    </source>
</evidence>
<evidence type="ECO:0000259" key="7">
    <source>
        <dbReference type="Pfam" id="PF07195"/>
    </source>
</evidence>
<comment type="subcellular location">
    <subcellularLocation>
        <location evidence="5">Secreted</location>
    </subcellularLocation>
    <subcellularLocation>
        <location evidence="5">Bacterial flagellum</location>
    </subcellularLocation>
</comment>
<dbReference type="InterPro" id="IPR010810">
    <property type="entry name" value="Flagellin_hook_IN_motif"/>
</dbReference>
<name>A0ABR8PND6_9BACL</name>
<keyword evidence="8" id="KW-0969">Cilium</keyword>
<evidence type="ECO:0000256" key="2">
    <source>
        <dbReference type="ARBA" id="ARBA00011255"/>
    </source>
</evidence>
<evidence type="ECO:0000256" key="1">
    <source>
        <dbReference type="ARBA" id="ARBA00009764"/>
    </source>
</evidence>
<keyword evidence="5" id="KW-0964">Secreted</keyword>
<keyword evidence="3" id="KW-0175">Coiled coil</keyword>
<sequence length="488" mass="53889">MRIGGLASGIDTESIIKDLMKAQRIPLDKVTQKKQYFEWQLNDYRSANRDLKGFSDKVFDNVILSKNFNQKNVAISAPDDISIKSKGNTEDFNGTIKVKELATNATMQSGKIANHETFKVENESTITIETSTGKKDVKLEVGDDIKAIVKKITEDTGVRAFYDSVSGKIGMSAKDSGEGNIQITHKSGTDIRESLGLIAPADNPTVETSPTFVKGNNSVIEYNGMEIVRNFNTFELDGMEITLKAANNKDITFNATTDTDKVFDTVKGFVDDYNKLIEDLNKKIREPKYRNFQPLSAEQKADMKEKEIELWEEKAMSGTLRNDPELSSLLTTMRTALSGSVDLGNGEKISLSSIGITTSKNYLDHGKLVIDETKLKEAISKNPADVHKLFSHEDKANPESNGVARKLRDAVNATQTSIQKSAGKIGDSNKAFSLGRTLDAMNKQIENFESRMQMVESRYWKQFNAMENAIQRANAQSASLMSALGGGA</sequence>
<dbReference type="Pfam" id="PF02465">
    <property type="entry name" value="FliD_N"/>
    <property type="match status" value="1"/>
</dbReference>
<feature type="domain" description="Flagellar hook-associated protein 2 N-terminal" evidence="6">
    <location>
        <begin position="8"/>
        <end position="104"/>
    </location>
</feature>
<keyword evidence="4 5" id="KW-0975">Bacterial flagellum</keyword>
<evidence type="ECO:0000313" key="9">
    <source>
        <dbReference type="Proteomes" id="UP000659496"/>
    </source>
</evidence>
<accession>A0ABR8PND6</accession>
<feature type="domain" description="Flagellar hook-associated protein 2 C-terminal" evidence="7">
    <location>
        <begin position="215"/>
        <end position="475"/>
    </location>
</feature>
<comment type="caution">
    <text evidence="8">The sequence shown here is derived from an EMBL/GenBank/DDBJ whole genome shotgun (WGS) entry which is preliminary data.</text>
</comment>
<dbReference type="InterPro" id="IPR040026">
    <property type="entry name" value="FliD"/>
</dbReference>
<protein>
    <recommendedName>
        <fullName evidence="5">Flagellar hook-associated protein 2</fullName>
        <shortName evidence="5">HAP2</shortName>
    </recommendedName>
    <alternativeName>
        <fullName evidence="5">Flagellar cap protein</fullName>
    </alternativeName>
</protein>
<dbReference type="RefSeq" id="WP_191692044.1">
    <property type="nucleotide sequence ID" value="NZ_JACSQY010000016.1"/>
</dbReference>
<dbReference type="Proteomes" id="UP000659496">
    <property type="component" value="Unassembled WGS sequence"/>
</dbReference>
<evidence type="ECO:0000259" key="6">
    <source>
        <dbReference type="Pfam" id="PF02465"/>
    </source>
</evidence>
<evidence type="ECO:0000256" key="4">
    <source>
        <dbReference type="ARBA" id="ARBA00023143"/>
    </source>
</evidence>
<organism evidence="8 9">
    <name type="scientific">Sporosarcina gallistercoris</name>
    <dbReference type="NCBI Taxonomy" id="2762245"/>
    <lineage>
        <taxon>Bacteria</taxon>
        <taxon>Bacillati</taxon>
        <taxon>Bacillota</taxon>
        <taxon>Bacilli</taxon>
        <taxon>Bacillales</taxon>
        <taxon>Caryophanaceae</taxon>
        <taxon>Sporosarcina</taxon>
    </lineage>
</organism>
<evidence type="ECO:0000313" key="8">
    <source>
        <dbReference type="EMBL" id="MBD7909625.1"/>
    </source>
</evidence>
<comment type="similarity">
    <text evidence="1 5">Belongs to the FliD family.</text>
</comment>
<dbReference type="Pfam" id="PF07195">
    <property type="entry name" value="FliD_C"/>
    <property type="match status" value="1"/>
</dbReference>
<keyword evidence="9" id="KW-1185">Reference proteome</keyword>